<comment type="caution">
    <text evidence="1">The sequence shown here is derived from an EMBL/GenBank/DDBJ whole genome shotgun (WGS) entry which is preliminary data.</text>
</comment>
<evidence type="ECO:0000313" key="2">
    <source>
        <dbReference type="Proteomes" id="UP001062846"/>
    </source>
</evidence>
<accession>A0ACC0NBW4</accession>
<gene>
    <name evidence="1" type="ORF">RHMOL_Rhmol06G0087600</name>
</gene>
<protein>
    <submittedName>
        <fullName evidence="1">Uncharacterized protein</fullName>
    </submittedName>
</protein>
<keyword evidence="2" id="KW-1185">Reference proteome</keyword>
<dbReference type="EMBL" id="CM046393">
    <property type="protein sequence ID" value="KAI8550217.1"/>
    <property type="molecule type" value="Genomic_DNA"/>
</dbReference>
<organism evidence="1 2">
    <name type="scientific">Rhododendron molle</name>
    <name type="common">Chinese azalea</name>
    <name type="synonym">Azalea mollis</name>
    <dbReference type="NCBI Taxonomy" id="49168"/>
    <lineage>
        <taxon>Eukaryota</taxon>
        <taxon>Viridiplantae</taxon>
        <taxon>Streptophyta</taxon>
        <taxon>Embryophyta</taxon>
        <taxon>Tracheophyta</taxon>
        <taxon>Spermatophyta</taxon>
        <taxon>Magnoliopsida</taxon>
        <taxon>eudicotyledons</taxon>
        <taxon>Gunneridae</taxon>
        <taxon>Pentapetalae</taxon>
        <taxon>asterids</taxon>
        <taxon>Ericales</taxon>
        <taxon>Ericaceae</taxon>
        <taxon>Ericoideae</taxon>
        <taxon>Rhodoreae</taxon>
        <taxon>Rhododendron</taxon>
    </lineage>
</organism>
<evidence type="ECO:0000313" key="1">
    <source>
        <dbReference type="EMBL" id="KAI8550217.1"/>
    </source>
</evidence>
<dbReference type="Proteomes" id="UP001062846">
    <property type="component" value="Chromosome 6"/>
</dbReference>
<reference evidence="1" key="1">
    <citation type="submission" date="2022-02" db="EMBL/GenBank/DDBJ databases">
        <title>Plant Genome Project.</title>
        <authorList>
            <person name="Zhang R.-G."/>
        </authorList>
    </citation>
    <scope>NUCLEOTIDE SEQUENCE</scope>
    <source>
        <strain evidence="1">AT1</strain>
    </source>
</reference>
<name>A0ACC0NBW4_RHOML</name>
<proteinExistence type="predicted"/>
<sequence>MFSICDIFRKNISNFDTQLLHFHINGLFYISEQGISSFISLTFARRELFFFYLFFSSTTSSCCCTNHITYARRTDHKIKEIQINACFESLPTHTHRQQT</sequence>